<name>A0A4R1PYU3_9FIRM</name>
<dbReference type="OrthoDB" id="9794671at2"/>
<dbReference type="InterPro" id="IPR013693">
    <property type="entry name" value="SpoIID/LytB_N"/>
</dbReference>
<dbReference type="InterPro" id="IPR051922">
    <property type="entry name" value="Bact_Sporulation_Assoc"/>
</dbReference>
<dbReference type="NCBIfam" id="TIGR02669">
    <property type="entry name" value="SpoIID_LytB"/>
    <property type="match status" value="1"/>
</dbReference>
<dbReference type="PANTHER" id="PTHR30032">
    <property type="entry name" value="N-ACETYLMURAMOYL-L-ALANINE AMIDASE-RELATED"/>
    <property type="match status" value="1"/>
</dbReference>
<accession>A0A4R1PYU3</accession>
<protein>
    <submittedName>
        <fullName evidence="3">Stage II sporulation protein D</fullName>
    </submittedName>
</protein>
<dbReference type="GO" id="GO:0030288">
    <property type="term" value="C:outer membrane-bounded periplasmic space"/>
    <property type="evidence" value="ECO:0007669"/>
    <property type="project" value="TreeGrafter"/>
</dbReference>
<organism evidence="3 4">
    <name type="scientific">Anaerospora hongkongensis</name>
    <dbReference type="NCBI Taxonomy" id="244830"/>
    <lineage>
        <taxon>Bacteria</taxon>
        <taxon>Bacillati</taxon>
        <taxon>Bacillota</taxon>
        <taxon>Negativicutes</taxon>
        <taxon>Selenomonadales</taxon>
        <taxon>Sporomusaceae</taxon>
        <taxon>Anaerospora</taxon>
    </lineage>
</organism>
<feature type="chain" id="PRO_5020705183" evidence="1">
    <location>
        <begin position="29"/>
        <end position="446"/>
    </location>
</feature>
<dbReference type="InterPro" id="IPR013486">
    <property type="entry name" value="SpoIID/LytB"/>
</dbReference>
<dbReference type="RefSeq" id="WP_132082152.1">
    <property type="nucleotide sequence ID" value="NZ_SLUI01000010.1"/>
</dbReference>
<keyword evidence="4" id="KW-1185">Reference proteome</keyword>
<evidence type="ECO:0000313" key="3">
    <source>
        <dbReference type="EMBL" id="TCL35813.1"/>
    </source>
</evidence>
<reference evidence="3 4" key="1">
    <citation type="submission" date="2019-03" db="EMBL/GenBank/DDBJ databases">
        <title>Genomic Encyclopedia of Type Strains, Phase IV (KMG-IV): sequencing the most valuable type-strain genomes for metagenomic binning, comparative biology and taxonomic classification.</title>
        <authorList>
            <person name="Goeker M."/>
        </authorList>
    </citation>
    <scope>NUCLEOTIDE SEQUENCE [LARGE SCALE GENOMIC DNA]</scope>
    <source>
        <strain evidence="3 4">DSM 15969</strain>
    </source>
</reference>
<dbReference type="AlphaFoldDB" id="A0A4R1PYU3"/>
<dbReference type="GO" id="GO:0030435">
    <property type="term" value="P:sporulation resulting in formation of a cellular spore"/>
    <property type="evidence" value="ECO:0007669"/>
    <property type="project" value="InterPro"/>
</dbReference>
<proteinExistence type="predicted"/>
<feature type="domain" description="Sporulation stage II protein D amidase enhancer LytB N-terminal" evidence="2">
    <location>
        <begin position="126"/>
        <end position="215"/>
    </location>
</feature>
<dbReference type="Pfam" id="PF08486">
    <property type="entry name" value="SpoIID"/>
    <property type="match status" value="1"/>
</dbReference>
<dbReference type="Proteomes" id="UP000295063">
    <property type="component" value="Unassembled WGS sequence"/>
</dbReference>
<sequence>MSRNKKLRFISLCSILILTFLFSGVSHGQGVPSIRVGLWANQQNIVISSNTSFQALNENGEVLGRFSNKEKAAFSLQGTQILLNGKSITAKNVEFRMTDDSSDAYMEVNKRSYRGMISIHKTIDKAGLTVVNTLPVEQYLYGVVAREISPEWALEAVKAQAVAARTYALFSINKHNADGFDVCSTTDCQVYDGRESESERTKKAVDDTRGIVLQYENKLISACFHSSGGGFTENSENVWSSPLPYLKGVVDYDQQSPYYKWKKEYTPQELSQLLTKAGYNVGDLQAIVLSRLSAPPVTAVDRGVSGRVKTIRFTGTNGSVMLTGTKLRGLLALNSTLFDMSIVTPAPASIEVPITDSFGDHGTKKVEVNLKPSVEKGLINDKDIIRRITGRPQERIVINGSGFGHGLGLSQWGAKAMAEKAPQSDAAYFKTILKHYYQGVDVVKIY</sequence>
<evidence type="ECO:0000256" key="1">
    <source>
        <dbReference type="SAM" id="SignalP"/>
    </source>
</evidence>
<dbReference type="EMBL" id="SLUI01000010">
    <property type="protein sequence ID" value="TCL35813.1"/>
    <property type="molecule type" value="Genomic_DNA"/>
</dbReference>
<comment type="caution">
    <text evidence="3">The sequence shown here is derived from an EMBL/GenBank/DDBJ whole genome shotgun (WGS) entry which is preliminary data.</text>
</comment>
<feature type="signal peptide" evidence="1">
    <location>
        <begin position="1"/>
        <end position="28"/>
    </location>
</feature>
<dbReference type="PANTHER" id="PTHR30032:SF4">
    <property type="entry name" value="AMIDASE ENHANCER"/>
    <property type="match status" value="1"/>
</dbReference>
<evidence type="ECO:0000313" key="4">
    <source>
        <dbReference type="Proteomes" id="UP000295063"/>
    </source>
</evidence>
<gene>
    <name evidence="3" type="ORF">EV210_11056</name>
</gene>
<keyword evidence="1" id="KW-0732">Signal</keyword>
<evidence type="ECO:0000259" key="2">
    <source>
        <dbReference type="Pfam" id="PF08486"/>
    </source>
</evidence>